<reference evidence="4" key="2">
    <citation type="journal article" date="2013" name="Stand. Genomic Sci.">
        <title>Complete genome sequence of Desulfocapsa sulfexigens, a marine deltaproteobacterium specialized in disproportionating inorganic sulfur compounds.</title>
        <authorList>
            <person name="Finster K.W."/>
            <person name="Kjeldsen K.U."/>
            <person name="Kube M."/>
            <person name="Reinhardt R."/>
            <person name="Mussmann M."/>
            <person name="Amann R."/>
            <person name="Schreiber L."/>
        </authorList>
    </citation>
    <scope>NUCLEOTIDE SEQUENCE [LARGE SCALE GENOMIC DNA]</scope>
    <source>
        <strain evidence="4">DSM 10523 / SB164P1</strain>
    </source>
</reference>
<dbReference type="KEGG" id="dpi:BN4_20163"/>
<feature type="transmembrane region" description="Helical" evidence="1">
    <location>
        <begin position="62"/>
        <end position="82"/>
    </location>
</feature>
<keyword evidence="4" id="KW-1185">Reference proteome</keyword>
<dbReference type="RefSeq" id="WP_015416267.1">
    <property type="nucleotide sequence ID" value="NC_020409.1"/>
</dbReference>
<keyword evidence="1" id="KW-0812">Transmembrane</keyword>
<dbReference type="InterPro" id="IPR050879">
    <property type="entry name" value="Acyltransferase_3"/>
</dbReference>
<gene>
    <name evidence="3" type="ordered locus">BN4_20163</name>
</gene>
<reference evidence="3 4" key="1">
    <citation type="journal article" date="2013" name="PLoS ONE">
        <title>The first genomic and proteomic characterization of a deep-sea sulfate reducer: insights into the piezophilic lifestyle of Desulfovibrio piezophilus.</title>
        <authorList>
            <person name="Pradel N."/>
            <person name="Ji B."/>
            <person name="Gimenez G."/>
            <person name="Talla E."/>
            <person name="Lenoble P."/>
            <person name="Garel M."/>
            <person name="Tamburini C."/>
            <person name="Fourquet P."/>
            <person name="Lebrun R."/>
            <person name="Bertin P."/>
            <person name="Denis Y."/>
            <person name="Pophillat M."/>
            <person name="Barbe V."/>
            <person name="Ollivier B."/>
            <person name="Dolla A."/>
        </authorList>
    </citation>
    <scope>NUCLEOTIDE SEQUENCE [LARGE SCALE GENOMIC DNA]</scope>
    <source>
        <strain evidence="4">DSM 10523 / SB164P1</strain>
    </source>
</reference>
<evidence type="ECO:0000256" key="1">
    <source>
        <dbReference type="SAM" id="Phobius"/>
    </source>
</evidence>
<dbReference type="BioCyc" id="DPIE1322246:BN4_RS15040-MONOMER"/>
<feature type="transmembrane region" description="Helical" evidence="1">
    <location>
        <begin position="173"/>
        <end position="192"/>
    </location>
</feature>
<dbReference type="Proteomes" id="UP000011724">
    <property type="component" value="Chromosome"/>
</dbReference>
<dbReference type="PATRIC" id="fig|879567.3.peg.3226"/>
<feature type="transmembrane region" description="Helical" evidence="1">
    <location>
        <begin position="283"/>
        <end position="301"/>
    </location>
</feature>
<feature type="transmembrane region" description="Helical" evidence="1">
    <location>
        <begin position="253"/>
        <end position="271"/>
    </location>
</feature>
<dbReference type="Pfam" id="PF01757">
    <property type="entry name" value="Acyl_transf_3"/>
    <property type="match status" value="1"/>
</dbReference>
<feature type="transmembrane region" description="Helical" evidence="1">
    <location>
        <begin position="143"/>
        <end position="166"/>
    </location>
</feature>
<evidence type="ECO:0000313" key="3">
    <source>
        <dbReference type="EMBL" id="CCH50225.1"/>
    </source>
</evidence>
<keyword evidence="1" id="KW-1133">Transmembrane helix</keyword>
<name>M1WN84_PSEP2</name>
<feature type="transmembrane region" description="Helical" evidence="1">
    <location>
        <begin position="30"/>
        <end position="50"/>
    </location>
</feature>
<accession>M1WN84</accession>
<organism evidence="3 4">
    <name type="scientific">Pseudodesulfovibrio piezophilus (strain DSM 21447 / JCM 15486 / C1TLV30)</name>
    <name type="common">Desulfovibrio piezophilus</name>
    <dbReference type="NCBI Taxonomy" id="1322246"/>
    <lineage>
        <taxon>Bacteria</taxon>
        <taxon>Pseudomonadati</taxon>
        <taxon>Thermodesulfobacteriota</taxon>
        <taxon>Desulfovibrionia</taxon>
        <taxon>Desulfovibrionales</taxon>
        <taxon>Desulfovibrionaceae</taxon>
    </lineage>
</organism>
<keyword evidence="1" id="KW-0472">Membrane</keyword>
<dbReference type="GO" id="GO:0016020">
    <property type="term" value="C:membrane"/>
    <property type="evidence" value="ECO:0007669"/>
    <property type="project" value="TreeGrafter"/>
</dbReference>
<feature type="transmembrane region" description="Helical" evidence="1">
    <location>
        <begin position="103"/>
        <end position="123"/>
    </location>
</feature>
<dbReference type="GO" id="GO:0016747">
    <property type="term" value="F:acyltransferase activity, transferring groups other than amino-acyl groups"/>
    <property type="evidence" value="ECO:0007669"/>
    <property type="project" value="InterPro"/>
</dbReference>
<feature type="domain" description="Acyltransferase 3" evidence="2">
    <location>
        <begin position="4"/>
        <end position="318"/>
    </location>
</feature>
<dbReference type="InterPro" id="IPR002656">
    <property type="entry name" value="Acyl_transf_3_dom"/>
</dbReference>
<dbReference type="OrthoDB" id="9796461at2"/>
<dbReference type="eggNOG" id="COG1835">
    <property type="taxonomic scope" value="Bacteria"/>
</dbReference>
<dbReference type="PANTHER" id="PTHR23028:SF53">
    <property type="entry name" value="ACYL_TRANSF_3 DOMAIN-CONTAINING PROTEIN"/>
    <property type="match status" value="1"/>
</dbReference>
<dbReference type="STRING" id="1322246.BN4_20163"/>
<dbReference type="PANTHER" id="PTHR23028">
    <property type="entry name" value="ACETYLTRANSFERASE"/>
    <property type="match status" value="1"/>
</dbReference>
<dbReference type="AlphaFoldDB" id="M1WN84"/>
<dbReference type="HOGENOM" id="CLU_066185_0_0_7"/>
<evidence type="ECO:0000259" key="2">
    <source>
        <dbReference type="Pfam" id="PF01757"/>
    </source>
</evidence>
<proteinExistence type="predicted"/>
<dbReference type="GO" id="GO:0000271">
    <property type="term" value="P:polysaccharide biosynthetic process"/>
    <property type="evidence" value="ECO:0007669"/>
    <property type="project" value="TreeGrafter"/>
</dbReference>
<dbReference type="EMBL" id="FO203427">
    <property type="protein sequence ID" value="CCH50225.1"/>
    <property type="molecule type" value="Genomic_DNA"/>
</dbReference>
<feature type="transmembrane region" description="Helical" evidence="1">
    <location>
        <begin position="307"/>
        <end position="330"/>
    </location>
</feature>
<sequence>MGIIRIILAIAVFNSHFPTFDLPIVDGHEAVLSFFAISGFYMALILDTSYETTRSFYASRFMALYPMYLFTLTLSVALIVSLDVHPMNCAQELKKFLTDPAGFLLVSFTSLFIVGQELLFSLVRLPDGSIHFVEYSRHALWRLAPVLQAWSLSLEVIFYAMVPILVRFKTKTLLLLIAASLCAKILIVMSPFVSMKFFLRFFPLEFWLFGGGILAYRVHKSLPDRQSGLDSFAFLLLVGLICVANDVDEYLEPFFLPMLVLFTMPCIFRAFRRSRLDKVLGQISYPFYLIHFIVIAIFETYQDEPNGCVLLIITLMGAMLMHTLFAPGIADFKRRIKQTRPVPSPGQQAIPS</sequence>
<evidence type="ECO:0000313" key="4">
    <source>
        <dbReference type="Proteomes" id="UP000011724"/>
    </source>
</evidence>
<protein>
    <recommendedName>
        <fullName evidence="2">Acyltransferase 3 domain-containing protein</fullName>
    </recommendedName>
</protein>